<dbReference type="SUPFAM" id="SSF52540">
    <property type="entry name" value="P-loop containing nucleoside triphosphate hydrolases"/>
    <property type="match status" value="1"/>
</dbReference>
<evidence type="ECO:0000259" key="1">
    <source>
        <dbReference type="Pfam" id="PF13676"/>
    </source>
</evidence>
<feature type="domain" description="TIR" evidence="1">
    <location>
        <begin position="6"/>
        <end position="106"/>
    </location>
</feature>
<dbReference type="STRING" id="218821.SAMN05421837_104739"/>
<dbReference type="InterPro" id="IPR027417">
    <property type="entry name" value="P-loop_NTPase"/>
</dbReference>
<dbReference type="Proteomes" id="UP000198878">
    <property type="component" value="Unassembled WGS sequence"/>
</dbReference>
<evidence type="ECO:0000313" key="3">
    <source>
        <dbReference type="Proteomes" id="UP000198878"/>
    </source>
</evidence>
<dbReference type="AlphaFoldDB" id="A0A1H5QW16"/>
<dbReference type="OrthoDB" id="3490462at2"/>
<keyword evidence="3" id="KW-1185">Reference proteome</keyword>
<protein>
    <submittedName>
        <fullName evidence="2">NB-ARC domain-containing protein</fullName>
    </submittedName>
</protein>
<dbReference type="SUPFAM" id="SSF52200">
    <property type="entry name" value="Toll/Interleukin receptor TIR domain"/>
    <property type="match status" value="1"/>
</dbReference>
<dbReference type="RefSeq" id="WP_086674526.1">
    <property type="nucleotide sequence ID" value="NZ_FNUJ01000004.1"/>
</dbReference>
<dbReference type="GO" id="GO:0007165">
    <property type="term" value="P:signal transduction"/>
    <property type="evidence" value="ECO:0007669"/>
    <property type="project" value="InterPro"/>
</dbReference>
<evidence type="ECO:0000313" key="2">
    <source>
        <dbReference type="EMBL" id="SEF29528.1"/>
    </source>
</evidence>
<reference evidence="3" key="1">
    <citation type="submission" date="2016-10" db="EMBL/GenBank/DDBJ databases">
        <authorList>
            <person name="Varghese N."/>
            <person name="Submissions S."/>
        </authorList>
    </citation>
    <scope>NUCLEOTIDE SEQUENCE [LARGE SCALE GENOMIC DNA]</scope>
    <source>
        <strain evidence="3">DSM 44654</strain>
    </source>
</reference>
<organism evidence="2 3">
    <name type="scientific">Amycolatopsis pretoriensis</name>
    <dbReference type="NCBI Taxonomy" id="218821"/>
    <lineage>
        <taxon>Bacteria</taxon>
        <taxon>Bacillati</taxon>
        <taxon>Actinomycetota</taxon>
        <taxon>Actinomycetes</taxon>
        <taxon>Pseudonocardiales</taxon>
        <taxon>Pseudonocardiaceae</taxon>
        <taxon>Amycolatopsis</taxon>
    </lineage>
</organism>
<accession>A0A1H5QW16</accession>
<gene>
    <name evidence="2" type="ORF">SAMN05421837_104739</name>
</gene>
<dbReference type="InterPro" id="IPR035897">
    <property type="entry name" value="Toll_tir_struct_dom_sf"/>
</dbReference>
<dbReference type="PANTHER" id="PTHR47691:SF3">
    <property type="entry name" value="HTH-TYPE TRANSCRIPTIONAL REGULATOR RV0890C-RELATED"/>
    <property type="match status" value="1"/>
</dbReference>
<sequence>MRPHDVFLSFTWSDTAEVNALESALRAAGLRVFRDRGIDRFDGVTEKLVSALAESKVLLAYYSRRFPTRYACQWELTSAFLAAQRFGDPRRRVLVVNPEPDGNHIAPVELADAAYFGRPRTERDLTRIAERVAEMSREADTPLGAVPSTAPLLPRLLRPRRFVGRYRELWAVHSALHARDLPATTPRTSAALAVVRGPAGLGKTSLAEQYAFLFRDAFPGGVRWLDLAGADDPAGALARFHAHIRMIAADLGADVGDRSPEEVRDLVARHLEAARKPQLWVIDDVPPDLPAAVLDELVMPTSYVRTVLTTRSGHPAWPAPVVDLGGLTEDEGTELYTEIAGSADPVELAAVRRLVGRCGGHPMVLTSVCTALRDRRSATGIAGALDAVTGTAADVLREVAIARTPVPRRVRRAEPVGELVRHALLTHFGVDGQLLVRDTTANRLIKAVRAIIGHGHPSRYP</sequence>
<proteinExistence type="predicted"/>
<dbReference type="Pfam" id="PF13676">
    <property type="entry name" value="TIR_2"/>
    <property type="match status" value="1"/>
</dbReference>
<dbReference type="PANTHER" id="PTHR47691">
    <property type="entry name" value="REGULATOR-RELATED"/>
    <property type="match status" value="1"/>
</dbReference>
<name>A0A1H5QW16_9PSEU</name>
<dbReference type="Gene3D" id="3.40.50.10140">
    <property type="entry name" value="Toll/interleukin-1 receptor homology (TIR) domain"/>
    <property type="match status" value="1"/>
</dbReference>
<dbReference type="EMBL" id="FNUJ01000004">
    <property type="protein sequence ID" value="SEF29528.1"/>
    <property type="molecule type" value="Genomic_DNA"/>
</dbReference>
<dbReference type="Gene3D" id="3.40.50.300">
    <property type="entry name" value="P-loop containing nucleotide triphosphate hydrolases"/>
    <property type="match status" value="1"/>
</dbReference>
<dbReference type="InterPro" id="IPR000157">
    <property type="entry name" value="TIR_dom"/>
</dbReference>